<dbReference type="Proteomes" id="UP000245207">
    <property type="component" value="Unassembled WGS sequence"/>
</dbReference>
<evidence type="ECO:0000259" key="2">
    <source>
        <dbReference type="Pfam" id="PF04981"/>
    </source>
</evidence>
<keyword evidence="1" id="KW-0539">Nucleus</keyword>
<dbReference type="EMBL" id="PKPP01021726">
    <property type="protein sequence ID" value="PWA34729.1"/>
    <property type="molecule type" value="Genomic_DNA"/>
</dbReference>
<dbReference type="GO" id="GO:0005737">
    <property type="term" value="C:cytoplasm"/>
    <property type="evidence" value="ECO:0007669"/>
    <property type="project" value="UniProtKB-SubCell"/>
</dbReference>
<dbReference type="STRING" id="35608.A0A2U1KD75"/>
<dbReference type="PANTHER" id="PTHR12746:SF2">
    <property type="entry name" value="60S RIBOSOMAL EXPORT PROTEIN NMD3"/>
    <property type="match status" value="1"/>
</dbReference>
<dbReference type="PANTHER" id="PTHR12746">
    <property type="entry name" value="NONSENSE-MEDIATED MRNA DECAY PROTEIN 3"/>
    <property type="match status" value="1"/>
</dbReference>
<proteinExistence type="inferred from homology"/>
<evidence type="ECO:0000313" key="4">
    <source>
        <dbReference type="Proteomes" id="UP000245207"/>
    </source>
</evidence>
<dbReference type="Pfam" id="PF04981">
    <property type="entry name" value="NMD3"/>
    <property type="match status" value="1"/>
</dbReference>
<keyword evidence="1" id="KW-0653">Protein transport</keyword>
<feature type="domain" description="Nmd3 N-terminal" evidence="2">
    <location>
        <begin position="84"/>
        <end position="131"/>
    </location>
</feature>
<comment type="subcellular location">
    <subcellularLocation>
        <location evidence="1">Cytoplasm</location>
    </subcellularLocation>
    <subcellularLocation>
        <location evidence="1">Nucleus</location>
    </subcellularLocation>
</comment>
<reference evidence="3 4" key="1">
    <citation type="journal article" date="2018" name="Mol. Plant">
        <title>The genome of Artemisia annua provides insight into the evolution of Asteraceae family and artemisinin biosynthesis.</title>
        <authorList>
            <person name="Shen Q."/>
            <person name="Zhang L."/>
            <person name="Liao Z."/>
            <person name="Wang S."/>
            <person name="Yan T."/>
            <person name="Shi P."/>
            <person name="Liu M."/>
            <person name="Fu X."/>
            <person name="Pan Q."/>
            <person name="Wang Y."/>
            <person name="Lv Z."/>
            <person name="Lu X."/>
            <person name="Zhang F."/>
            <person name="Jiang W."/>
            <person name="Ma Y."/>
            <person name="Chen M."/>
            <person name="Hao X."/>
            <person name="Li L."/>
            <person name="Tang Y."/>
            <person name="Lv G."/>
            <person name="Zhou Y."/>
            <person name="Sun X."/>
            <person name="Brodelius P.E."/>
            <person name="Rose J.K.C."/>
            <person name="Tang K."/>
        </authorList>
    </citation>
    <scope>NUCLEOTIDE SEQUENCE [LARGE SCALE GENOMIC DNA]</scope>
    <source>
        <strain evidence="4">cv. Huhao1</strain>
        <tissue evidence="3">Leaf</tissue>
    </source>
</reference>
<protein>
    <recommendedName>
        <fullName evidence="1">60S ribosomal export protein NMD3</fullName>
    </recommendedName>
</protein>
<gene>
    <name evidence="3" type="ORF">CTI12_AA616380</name>
</gene>
<organism evidence="3 4">
    <name type="scientific">Artemisia annua</name>
    <name type="common">Sweet wormwood</name>
    <dbReference type="NCBI Taxonomy" id="35608"/>
    <lineage>
        <taxon>Eukaryota</taxon>
        <taxon>Viridiplantae</taxon>
        <taxon>Streptophyta</taxon>
        <taxon>Embryophyta</taxon>
        <taxon>Tracheophyta</taxon>
        <taxon>Spermatophyta</taxon>
        <taxon>Magnoliopsida</taxon>
        <taxon>eudicotyledons</taxon>
        <taxon>Gunneridae</taxon>
        <taxon>Pentapetalae</taxon>
        <taxon>asterids</taxon>
        <taxon>campanulids</taxon>
        <taxon>Asterales</taxon>
        <taxon>Asteraceae</taxon>
        <taxon>Asteroideae</taxon>
        <taxon>Anthemideae</taxon>
        <taxon>Artemisiinae</taxon>
        <taxon>Artemisia</taxon>
    </lineage>
</organism>
<dbReference type="InterPro" id="IPR007064">
    <property type="entry name" value="Nmd3_N"/>
</dbReference>
<keyword evidence="1" id="KW-0963">Cytoplasm</keyword>
<keyword evidence="4" id="KW-1185">Reference proteome</keyword>
<dbReference type="GO" id="GO:0005634">
    <property type="term" value="C:nucleus"/>
    <property type="evidence" value="ECO:0007669"/>
    <property type="project" value="UniProtKB-SubCell"/>
</dbReference>
<dbReference type="GO" id="GO:0015031">
    <property type="term" value="P:protein transport"/>
    <property type="evidence" value="ECO:0007669"/>
    <property type="project" value="UniProtKB-KW"/>
</dbReference>
<dbReference type="GO" id="GO:0000055">
    <property type="term" value="P:ribosomal large subunit export from nucleus"/>
    <property type="evidence" value="ECO:0007669"/>
    <property type="project" value="TreeGrafter"/>
</dbReference>
<keyword evidence="1" id="KW-0813">Transport</keyword>
<dbReference type="GO" id="GO:0043023">
    <property type="term" value="F:ribosomal large subunit binding"/>
    <property type="evidence" value="ECO:0007669"/>
    <property type="project" value="InterPro"/>
</dbReference>
<accession>A0A2U1KD75</accession>
<sequence>MCWSKDHLACVDFTDYYIFDKGIFICIVIKMLYTNLLPSVSLLTQSNWYYNLQQQDISSHLRLDKTKAEVGTNHMSAWATMHQVKSRSHAAKFLDFVGKIAPVKSRHDKQLVLHDPKSNNFNYKYTFFVEICSICREDLWILTTILCVFYIDYTTRVMGNLYPML</sequence>
<dbReference type="AlphaFoldDB" id="A0A2U1KD75"/>
<evidence type="ECO:0000313" key="3">
    <source>
        <dbReference type="EMBL" id="PWA34729.1"/>
    </source>
</evidence>
<evidence type="ECO:0000256" key="1">
    <source>
        <dbReference type="RuleBase" id="RU364108"/>
    </source>
</evidence>
<dbReference type="OrthoDB" id="203821at2759"/>
<name>A0A2U1KD75_ARTAN</name>
<dbReference type="InterPro" id="IPR039768">
    <property type="entry name" value="Nmd3"/>
</dbReference>
<comment type="function">
    <text evidence="1">Acts as an adapter for the XPO1/CRM1-mediated export of the 60S ribosomal subunit.</text>
</comment>
<comment type="caution">
    <text evidence="3">The sequence shown here is derived from an EMBL/GenBank/DDBJ whole genome shotgun (WGS) entry which is preliminary data.</text>
</comment>
<comment type="similarity">
    <text evidence="1">Belongs to the NMD3 family.</text>
</comment>